<evidence type="ECO:0000313" key="2">
    <source>
        <dbReference type="WBParaSite" id="nRc.2.0.1.t27548-RA"/>
    </source>
</evidence>
<dbReference type="Proteomes" id="UP000887565">
    <property type="component" value="Unplaced"/>
</dbReference>
<protein>
    <submittedName>
        <fullName evidence="2">Uncharacterized protein</fullName>
    </submittedName>
</protein>
<accession>A0A915JN72</accession>
<keyword evidence="1" id="KW-1185">Reference proteome</keyword>
<dbReference type="WBParaSite" id="nRc.2.0.1.t27548-RA">
    <property type="protein sequence ID" value="nRc.2.0.1.t27548-RA"/>
    <property type="gene ID" value="nRc.2.0.1.g27548"/>
</dbReference>
<evidence type="ECO:0000313" key="1">
    <source>
        <dbReference type="Proteomes" id="UP000887565"/>
    </source>
</evidence>
<reference evidence="2" key="1">
    <citation type="submission" date="2022-11" db="UniProtKB">
        <authorList>
            <consortium name="WormBaseParasite"/>
        </authorList>
    </citation>
    <scope>IDENTIFICATION</scope>
</reference>
<sequence>MELIVKKDKNPIVFVINIKNQTQEFIQIHFTLGTCLVGIEFYKISSASLIKRYKTTSFKVGSSIQQRPKVLDENWIIEPHPGTLTSAYFVRDIDRKPQR</sequence>
<organism evidence="1 2">
    <name type="scientific">Romanomermis culicivorax</name>
    <name type="common">Nematode worm</name>
    <dbReference type="NCBI Taxonomy" id="13658"/>
    <lineage>
        <taxon>Eukaryota</taxon>
        <taxon>Metazoa</taxon>
        <taxon>Ecdysozoa</taxon>
        <taxon>Nematoda</taxon>
        <taxon>Enoplea</taxon>
        <taxon>Dorylaimia</taxon>
        <taxon>Mermithida</taxon>
        <taxon>Mermithoidea</taxon>
        <taxon>Mermithidae</taxon>
        <taxon>Romanomermis</taxon>
    </lineage>
</organism>
<dbReference type="AlphaFoldDB" id="A0A915JN72"/>
<proteinExistence type="predicted"/>
<name>A0A915JN72_ROMCU</name>